<evidence type="ECO:0000256" key="6">
    <source>
        <dbReference type="ARBA" id="ARBA00023316"/>
    </source>
</evidence>
<dbReference type="OrthoDB" id="9787225at2"/>
<evidence type="ECO:0000256" key="8">
    <source>
        <dbReference type="SAM" id="SignalP"/>
    </source>
</evidence>
<feature type="domain" description="L,D-TPase catalytic" evidence="9">
    <location>
        <begin position="190"/>
        <end position="323"/>
    </location>
</feature>
<comment type="pathway">
    <text evidence="1 7">Cell wall biogenesis; peptidoglycan biosynthesis.</text>
</comment>
<evidence type="ECO:0000256" key="1">
    <source>
        <dbReference type="ARBA" id="ARBA00004752"/>
    </source>
</evidence>
<dbReference type="CDD" id="cd16913">
    <property type="entry name" value="YkuD_like"/>
    <property type="match status" value="1"/>
</dbReference>
<dbReference type="PROSITE" id="PS52029">
    <property type="entry name" value="LD_TPASE"/>
    <property type="match status" value="1"/>
</dbReference>
<evidence type="ECO:0000256" key="2">
    <source>
        <dbReference type="ARBA" id="ARBA00005992"/>
    </source>
</evidence>
<evidence type="ECO:0000256" key="7">
    <source>
        <dbReference type="PROSITE-ProRule" id="PRU01373"/>
    </source>
</evidence>
<dbReference type="SUPFAM" id="SSF47090">
    <property type="entry name" value="PGBD-like"/>
    <property type="match status" value="1"/>
</dbReference>
<keyword evidence="11" id="KW-1185">Reference proteome</keyword>
<protein>
    <submittedName>
        <fullName evidence="10">Murein L,D-transpeptidase</fullName>
    </submittedName>
</protein>
<keyword evidence="4 7" id="KW-0133">Cell shape</keyword>
<dbReference type="InterPro" id="IPR005490">
    <property type="entry name" value="LD_TPept_cat_dom"/>
</dbReference>
<organism evidence="10 11">
    <name type="scientific">Aquibium oceanicum</name>
    <dbReference type="NCBI Taxonomy" id="1670800"/>
    <lineage>
        <taxon>Bacteria</taxon>
        <taxon>Pseudomonadati</taxon>
        <taxon>Pseudomonadota</taxon>
        <taxon>Alphaproteobacteria</taxon>
        <taxon>Hyphomicrobiales</taxon>
        <taxon>Phyllobacteriaceae</taxon>
        <taxon>Aquibium</taxon>
    </lineage>
</organism>
<dbReference type="PANTHER" id="PTHR30582:SF30">
    <property type="entry name" value="BLR4375 PROTEIN"/>
    <property type="match status" value="1"/>
</dbReference>
<dbReference type="EMBL" id="CP018171">
    <property type="protein sequence ID" value="APH74821.1"/>
    <property type="molecule type" value="Genomic_DNA"/>
</dbReference>
<dbReference type="UniPathway" id="UPA00219"/>
<dbReference type="STRING" id="1670800.BSQ44_24870"/>
<dbReference type="GO" id="GO:0071972">
    <property type="term" value="F:peptidoglycan L,D-transpeptidase activity"/>
    <property type="evidence" value="ECO:0007669"/>
    <property type="project" value="TreeGrafter"/>
</dbReference>
<dbReference type="AlphaFoldDB" id="A0A1L3SZN6"/>
<accession>A0A1L3SZN6</accession>
<dbReference type="GO" id="GO:0071555">
    <property type="term" value="P:cell wall organization"/>
    <property type="evidence" value="ECO:0007669"/>
    <property type="project" value="UniProtKB-UniRule"/>
</dbReference>
<dbReference type="Gene3D" id="2.40.440.10">
    <property type="entry name" value="L,D-transpeptidase catalytic domain-like"/>
    <property type="match status" value="1"/>
</dbReference>
<feature type="signal peptide" evidence="8">
    <location>
        <begin position="1"/>
        <end position="21"/>
    </location>
</feature>
<feature type="active site" description="Nucleophile" evidence="7">
    <location>
        <position position="299"/>
    </location>
</feature>
<dbReference type="InterPro" id="IPR002477">
    <property type="entry name" value="Peptidoglycan-bd-like"/>
</dbReference>
<dbReference type="InterPro" id="IPR038063">
    <property type="entry name" value="Transpep_catalytic_dom"/>
</dbReference>
<dbReference type="Proteomes" id="UP000182840">
    <property type="component" value="Chromosome"/>
</dbReference>
<dbReference type="GO" id="GO:0005576">
    <property type="term" value="C:extracellular region"/>
    <property type="evidence" value="ECO:0007669"/>
    <property type="project" value="TreeGrafter"/>
</dbReference>
<evidence type="ECO:0000259" key="9">
    <source>
        <dbReference type="PROSITE" id="PS52029"/>
    </source>
</evidence>
<dbReference type="SUPFAM" id="SSF141523">
    <property type="entry name" value="L,D-transpeptidase catalytic domain-like"/>
    <property type="match status" value="1"/>
</dbReference>
<feature type="active site" description="Proton donor/acceptor" evidence="7">
    <location>
        <position position="283"/>
    </location>
</feature>
<proteinExistence type="inferred from homology"/>
<sequence length="324" mass="35187">MKHLVSTILASGLTISASAWAQPNDEIAADAINAASYSEGSLPDGQSVLAARLQVLLDRAHASPGVIDGYEGENVEKALMAFEEMNGMPVDGRLDQEAWEALQAYSGDAFVRHAVSEDDVSRIVSSLPEDYAELAERDWLGFTSVAEKIAERFHMDIDFLRKLNPSADFEAVGTEIWVAAPGEDSKPQIDRIVADKSMARLLAYDDSDKLVLSYPVTIGSEALPSPTGTHEVTAIATEPTYTYRPDENFQQGDNDEVLTLPPGPNNPVGLVWIDLSKPTYGIHGTPYPAEVDKTSSHGCVRMTNWDARELAHAVETGVPVVFEE</sequence>
<evidence type="ECO:0000256" key="5">
    <source>
        <dbReference type="ARBA" id="ARBA00022984"/>
    </source>
</evidence>
<comment type="similarity">
    <text evidence="2">Belongs to the YkuD family.</text>
</comment>
<evidence type="ECO:0000256" key="3">
    <source>
        <dbReference type="ARBA" id="ARBA00022679"/>
    </source>
</evidence>
<dbReference type="PANTHER" id="PTHR30582">
    <property type="entry name" value="L,D-TRANSPEPTIDASE"/>
    <property type="match status" value="1"/>
</dbReference>
<evidence type="ECO:0000313" key="10">
    <source>
        <dbReference type="EMBL" id="APH74821.1"/>
    </source>
</evidence>
<keyword evidence="6 7" id="KW-0961">Cell wall biogenesis/degradation</keyword>
<dbReference type="InterPro" id="IPR050979">
    <property type="entry name" value="LD-transpeptidase"/>
</dbReference>
<feature type="chain" id="PRO_5009856983" evidence="8">
    <location>
        <begin position="22"/>
        <end position="324"/>
    </location>
</feature>
<reference evidence="11" key="1">
    <citation type="submission" date="2016-11" db="EMBL/GenBank/DDBJ databases">
        <title>Mesorhizobium oceanicum sp. nov., isolated from deep seawater in South China Sea.</title>
        <authorList>
            <person name="Fu G.-Y."/>
        </authorList>
    </citation>
    <scope>NUCLEOTIDE SEQUENCE [LARGE SCALE GENOMIC DNA]</scope>
    <source>
        <strain evidence="11">B7</strain>
    </source>
</reference>
<dbReference type="InterPro" id="IPR036366">
    <property type="entry name" value="PGBDSf"/>
</dbReference>
<keyword evidence="3" id="KW-0808">Transferase</keyword>
<dbReference type="GO" id="GO:0008360">
    <property type="term" value="P:regulation of cell shape"/>
    <property type="evidence" value="ECO:0007669"/>
    <property type="project" value="UniProtKB-UniRule"/>
</dbReference>
<dbReference type="Pfam" id="PF01471">
    <property type="entry name" value="PG_binding_1"/>
    <property type="match status" value="1"/>
</dbReference>
<evidence type="ECO:0000256" key="4">
    <source>
        <dbReference type="ARBA" id="ARBA00022960"/>
    </source>
</evidence>
<gene>
    <name evidence="10" type="ORF">BSQ44_24870</name>
</gene>
<dbReference type="InterPro" id="IPR036365">
    <property type="entry name" value="PGBD-like_sf"/>
</dbReference>
<name>A0A1L3SZN6_9HYPH</name>
<dbReference type="RefSeq" id="WP_072608277.1">
    <property type="nucleotide sequence ID" value="NZ_CP018171.1"/>
</dbReference>
<keyword evidence="5 7" id="KW-0573">Peptidoglycan synthesis</keyword>
<evidence type="ECO:0000313" key="11">
    <source>
        <dbReference type="Proteomes" id="UP000182840"/>
    </source>
</evidence>
<dbReference type="GO" id="GO:0016740">
    <property type="term" value="F:transferase activity"/>
    <property type="evidence" value="ECO:0007669"/>
    <property type="project" value="UniProtKB-KW"/>
</dbReference>
<dbReference type="GO" id="GO:0018104">
    <property type="term" value="P:peptidoglycan-protein cross-linking"/>
    <property type="evidence" value="ECO:0007669"/>
    <property type="project" value="TreeGrafter"/>
</dbReference>
<dbReference type="Pfam" id="PF03734">
    <property type="entry name" value="YkuD"/>
    <property type="match status" value="1"/>
</dbReference>
<dbReference type="KEGG" id="meso:BSQ44_24870"/>
<dbReference type="Gene3D" id="1.10.101.10">
    <property type="entry name" value="PGBD-like superfamily/PGBD"/>
    <property type="match status" value="1"/>
</dbReference>
<keyword evidence="8" id="KW-0732">Signal</keyword>